<organism evidence="2 3">
    <name type="scientific">Kingdonia uniflora</name>
    <dbReference type="NCBI Taxonomy" id="39325"/>
    <lineage>
        <taxon>Eukaryota</taxon>
        <taxon>Viridiplantae</taxon>
        <taxon>Streptophyta</taxon>
        <taxon>Embryophyta</taxon>
        <taxon>Tracheophyta</taxon>
        <taxon>Spermatophyta</taxon>
        <taxon>Magnoliopsida</taxon>
        <taxon>Ranunculales</taxon>
        <taxon>Circaeasteraceae</taxon>
        <taxon>Kingdonia</taxon>
    </lineage>
</organism>
<reference evidence="2 3" key="1">
    <citation type="journal article" date="2020" name="IScience">
        <title>Genome Sequencing of the Endangered Kingdonia uniflora (Circaeasteraceae, Ranunculales) Reveals Potential Mechanisms of Evolutionary Specialization.</title>
        <authorList>
            <person name="Sun Y."/>
            <person name="Deng T."/>
            <person name="Zhang A."/>
            <person name="Moore M.J."/>
            <person name="Landis J.B."/>
            <person name="Lin N."/>
            <person name="Zhang H."/>
            <person name="Zhang X."/>
            <person name="Huang J."/>
            <person name="Zhang X."/>
            <person name="Sun H."/>
            <person name="Wang H."/>
        </authorList>
    </citation>
    <scope>NUCLEOTIDE SEQUENCE [LARGE SCALE GENOMIC DNA]</scope>
    <source>
        <strain evidence="2">TB1705</strain>
        <tissue evidence="2">Leaf</tissue>
    </source>
</reference>
<comment type="caution">
    <text evidence="2">The sequence shown here is derived from an EMBL/GenBank/DDBJ whole genome shotgun (WGS) entry which is preliminary data.</text>
</comment>
<evidence type="ECO:0000313" key="2">
    <source>
        <dbReference type="EMBL" id="KAF6142031.1"/>
    </source>
</evidence>
<evidence type="ECO:0000313" key="3">
    <source>
        <dbReference type="Proteomes" id="UP000541444"/>
    </source>
</evidence>
<sequence>DLTMSSAEEEYDGTEDELEFESDEDEGYVSQIRFLSGKKRKITYEELNVFTKPHSPLPPNYEPRDFWRLTQSDGKGHLSTSVATTSARVGFKCRSMLVKLREMYLILIEGIVVDWEDDEGEEGTSQVGTSRGRGSRGRRSWEGNLKAVLDVLIESSSNEEEDVDESSTDYYDDDVIDAIKMEILSNQAKIDELQEAESS</sequence>
<dbReference type="EMBL" id="JACGCM010002284">
    <property type="protein sequence ID" value="KAF6142031.1"/>
    <property type="molecule type" value="Genomic_DNA"/>
</dbReference>
<gene>
    <name evidence="2" type="ORF">GIB67_037999</name>
</gene>
<dbReference type="Proteomes" id="UP000541444">
    <property type="component" value="Unassembled WGS sequence"/>
</dbReference>
<proteinExistence type="predicted"/>
<feature type="non-terminal residue" evidence="2">
    <location>
        <position position="1"/>
    </location>
</feature>
<accession>A0A7J7LH77</accession>
<keyword evidence="3" id="KW-1185">Reference proteome</keyword>
<name>A0A7J7LH77_9MAGN</name>
<feature type="compositionally biased region" description="Acidic residues" evidence="1">
    <location>
        <begin position="7"/>
        <end position="25"/>
    </location>
</feature>
<feature type="region of interest" description="Disordered" evidence="1">
    <location>
        <begin position="118"/>
        <end position="139"/>
    </location>
</feature>
<feature type="region of interest" description="Disordered" evidence="1">
    <location>
        <begin position="1"/>
        <end position="25"/>
    </location>
</feature>
<protein>
    <submittedName>
        <fullName evidence="2">Uncharacterized protein</fullName>
    </submittedName>
</protein>
<evidence type="ECO:0000256" key="1">
    <source>
        <dbReference type="SAM" id="MobiDB-lite"/>
    </source>
</evidence>
<dbReference type="AlphaFoldDB" id="A0A7J7LH77"/>